<protein>
    <recommendedName>
        <fullName evidence="4">PKD domain-containing protein</fullName>
    </recommendedName>
</protein>
<keyword evidence="1" id="KW-0732">Signal</keyword>
<dbReference type="InterPro" id="IPR005046">
    <property type="entry name" value="DUF285"/>
</dbReference>
<reference evidence="2 3" key="1">
    <citation type="submission" date="2014-03" db="EMBL/GenBank/DDBJ databases">
        <title>complete genome sequence of Flavobacteriaceae bacterium JBKA-6.</title>
        <authorList>
            <person name="Takano T."/>
            <person name="Nakamura Y."/>
            <person name="Takuma S."/>
            <person name="Yasuike M."/>
            <person name="Matsuyama T."/>
            <person name="Sakai T."/>
            <person name="Fujiwara A."/>
            <person name="Kimoto K."/>
            <person name="Fukuda Y."/>
            <person name="Kondo H."/>
            <person name="Hirono I."/>
            <person name="Nakayasu C."/>
        </authorList>
    </citation>
    <scope>NUCLEOTIDE SEQUENCE [LARGE SCALE GENOMIC DNA]</scope>
    <source>
        <strain evidence="2 3">JBKA-6</strain>
    </source>
</reference>
<dbReference type="PROSITE" id="PS51257">
    <property type="entry name" value="PROKAR_LIPOPROTEIN"/>
    <property type="match status" value="1"/>
</dbReference>
<evidence type="ECO:0000313" key="3">
    <source>
        <dbReference type="Proteomes" id="UP000243197"/>
    </source>
</evidence>
<feature type="signal peptide" evidence="1">
    <location>
        <begin position="1"/>
        <end position="22"/>
    </location>
</feature>
<dbReference type="Gene3D" id="2.60.40.2340">
    <property type="match status" value="1"/>
</dbReference>
<evidence type="ECO:0000313" key="2">
    <source>
        <dbReference type="EMBL" id="BAV95070.1"/>
    </source>
</evidence>
<dbReference type="RefSeq" id="WP_096686572.1">
    <property type="nucleotide sequence ID" value="NZ_AP014564.1"/>
</dbReference>
<dbReference type="NCBIfam" id="TIGR02167">
    <property type="entry name" value="Liste_lipo_26"/>
    <property type="match status" value="3"/>
</dbReference>
<dbReference type="Pfam" id="PF03382">
    <property type="entry name" value="DUF285"/>
    <property type="match status" value="1"/>
</dbReference>
<accession>A0A1J1E6V3</accession>
<evidence type="ECO:0008006" key="4">
    <source>
        <dbReference type="Google" id="ProtNLM"/>
    </source>
</evidence>
<dbReference type="InterPro" id="IPR011889">
    <property type="entry name" value="Liste_lipo_26"/>
</dbReference>
<evidence type="ECO:0000256" key="1">
    <source>
        <dbReference type="SAM" id="SignalP"/>
    </source>
</evidence>
<feature type="chain" id="PRO_5013063002" description="PKD domain-containing protein" evidence="1">
    <location>
        <begin position="23"/>
        <end position="461"/>
    </location>
</feature>
<dbReference type="EMBL" id="AP014564">
    <property type="protein sequence ID" value="BAV95070.1"/>
    <property type="molecule type" value="Genomic_DNA"/>
</dbReference>
<gene>
    <name evidence="2" type="ORF">JBKA6_1057</name>
</gene>
<dbReference type="Proteomes" id="UP000243197">
    <property type="component" value="Chromosome"/>
</dbReference>
<dbReference type="AlphaFoldDB" id="A0A1J1E6V3"/>
<name>A0A1J1E6V3_9FLAO</name>
<organism evidence="2 3">
    <name type="scientific">Ichthyobacterium seriolicida</name>
    <dbReference type="NCBI Taxonomy" id="242600"/>
    <lineage>
        <taxon>Bacteria</taxon>
        <taxon>Pseudomonadati</taxon>
        <taxon>Bacteroidota</taxon>
        <taxon>Flavobacteriia</taxon>
        <taxon>Flavobacteriales</taxon>
        <taxon>Ichthyobacteriaceae</taxon>
        <taxon>Ichthyobacterium</taxon>
    </lineage>
</organism>
<dbReference type="KEGG" id="ise:JBKA6_1057"/>
<dbReference type="OrthoDB" id="9813840at2"/>
<keyword evidence="3" id="KW-1185">Reference proteome</keyword>
<proteinExistence type="predicted"/>
<sequence>MKRKFKLNTTNLISKSALLLFASISLLFTSCDKDQQVTNGSQITNGSDKIQLLSAFDISPNTIGLEEKISGEINHENGTISLSIEEELSYKSEKLIKSLVPSVSIPEGIQISPLATEPQDFTNPVKYTVTDEKGNSKEYTVTLSYNLKKFISKWNLSADKTIILPIYDGGDYDFTVDWGDDTEKQNITSHNDPNTSHIYKTSGEKTITITGKIEGFNFGKVFSCKRTSPPSSGCSNTDKIIGISSWGDLKFGNIGSYFKHCANLNTLPSDAPDLQGVTDMSNMFYGAINFNSNINNWDVSKVNNMKSMFSATENFNQNLNNWDVSKVINMSGMFQFAKAFDGNISNWIVSNVRDMSGMFNGAISFNQNISLWTVSNVTNMFNMFAEAAKFNCNIKDWKVSKVKYMSNMFCGATSFSQNLKSWTLSEAAKKSTNMFLNSAMGTNSDTNFTNKPEGINKLTSV</sequence>